<evidence type="ECO:0000256" key="1">
    <source>
        <dbReference type="ARBA" id="ARBA00022598"/>
    </source>
</evidence>
<comment type="caution">
    <text evidence="4">The sequence shown here is derived from an EMBL/GenBank/DDBJ whole genome shotgun (WGS) entry which is preliminary data.</text>
</comment>
<dbReference type="NCBIfam" id="TIGR02050">
    <property type="entry name" value="gshA_cyan_rel"/>
    <property type="match status" value="1"/>
</dbReference>
<dbReference type="InterPro" id="IPR011793">
    <property type="entry name" value="YbdK"/>
</dbReference>
<protein>
    <submittedName>
        <fullName evidence="4">Glutamate--cysteine ligase</fullName>
        <ecNumber evidence="4">6.3.2.2</ecNumber>
    </submittedName>
</protein>
<dbReference type="InterPro" id="IPR050141">
    <property type="entry name" value="GCL_type2/YbdK_subfam"/>
</dbReference>
<dbReference type="InterPro" id="IPR014746">
    <property type="entry name" value="Gln_synth/guanido_kin_cat_dom"/>
</dbReference>
<proteinExistence type="inferred from homology"/>
<organism evidence="4">
    <name type="scientific">bioreactor metagenome</name>
    <dbReference type="NCBI Taxonomy" id="1076179"/>
    <lineage>
        <taxon>unclassified sequences</taxon>
        <taxon>metagenomes</taxon>
        <taxon>ecological metagenomes</taxon>
    </lineage>
</organism>
<reference evidence="4" key="1">
    <citation type="submission" date="2019-08" db="EMBL/GenBank/DDBJ databases">
        <authorList>
            <person name="Kucharzyk K."/>
            <person name="Murdoch R.W."/>
            <person name="Higgins S."/>
            <person name="Loffler F."/>
        </authorList>
    </citation>
    <scope>NUCLEOTIDE SEQUENCE</scope>
</reference>
<keyword evidence="1 4" id="KW-0436">Ligase</keyword>
<dbReference type="InterPro" id="IPR006336">
    <property type="entry name" value="GCS2"/>
</dbReference>
<dbReference type="EMBL" id="VSSQ01008260">
    <property type="protein sequence ID" value="MPM38365.1"/>
    <property type="molecule type" value="Genomic_DNA"/>
</dbReference>
<dbReference type="GO" id="GO:0042398">
    <property type="term" value="P:modified amino acid biosynthetic process"/>
    <property type="evidence" value="ECO:0007669"/>
    <property type="project" value="InterPro"/>
</dbReference>
<gene>
    <name evidence="4" type="primary">gshA_1</name>
    <name evidence="4" type="ORF">SDC9_84994</name>
</gene>
<keyword evidence="2" id="KW-0547">Nucleotide-binding</keyword>
<sequence>MTPSRRRQFGVEEEYLLLDAKTGRPTDHAAALIRSLPDHRESADREFFASQLETATPVCEDAAEAEAILTEFRAEASSAAVPLGIVMAGTGLPPVGGDEPGTVTPKERYRMIRAEARSAADHQYVTGTHVHIEVPSRDAGADVLQRLARWAPALMALTANSPIWCGEPTGFASWRYIMGLNWPISGYPPEFSNGDEYTRAVERLISTGVLIDSGAVTWLARLSHNFPTIELRIADAQLEPRDAVDFATVLRAIVDQGLRDAEAGIEPPRILPGLVNGAIWLAARNGLGSEVVDPLHGEAIPAFALLERMVDIHEATLSAFGDLDRVQGYLDRLRRQGSPAARQVAAFDRGGVQGLVDLYRSGSD</sequence>
<dbReference type="GO" id="GO:0005524">
    <property type="term" value="F:ATP binding"/>
    <property type="evidence" value="ECO:0007669"/>
    <property type="project" value="UniProtKB-KW"/>
</dbReference>
<dbReference type="GO" id="GO:0004357">
    <property type="term" value="F:glutamate-cysteine ligase activity"/>
    <property type="evidence" value="ECO:0007669"/>
    <property type="project" value="UniProtKB-EC"/>
</dbReference>
<evidence type="ECO:0000313" key="4">
    <source>
        <dbReference type="EMBL" id="MPM38365.1"/>
    </source>
</evidence>
<dbReference type="PANTHER" id="PTHR36510">
    <property type="entry name" value="GLUTAMATE--CYSTEINE LIGASE 2-RELATED"/>
    <property type="match status" value="1"/>
</dbReference>
<dbReference type="Gene3D" id="3.30.590.20">
    <property type="match status" value="1"/>
</dbReference>
<dbReference type="HAMAP" id="MF_01609">
    <property type="entry name" value="Glu_cys_ligase_2"/>
    <property type="match status" value="1"/>
</dbReference>
<dbReference type="AlphaFoldDB" id="A0A644ZBV2"/>
<name>A0A644ZBV2_9ZZZZ</name>
<dbReference type="EC" id="6.3.2.2" evidence="4"/>
<dbReference type="Pfam" id="PF04107">
    <property type="entry name" value="GCS2"/>
    <property type="match status" value="1"/>
</dbReference>
<keyword evidence="3" id="KW-0067">ATP-binding</keyword>
<dbReference type="SUPFAM" id="SSF55931">
    <property type="entry name" value="Glutamine synthetase/guanido kinase"/>
    <property type="match status" value="1"/>
</dbReference>
<evidence type="ECO:0000256" key="2">
    <source>
        <dbReference type="ARBA" id="ARBA00022741"/>
    </source>
</evidence>
<evidence type="ECO:0000256" key="3">
    <source>
        <dbReference type="ARBA" id="ARBA00022840"/>
    </source>
</evidence>
<accession>A0A644ZBV2</accession>
<dbReference type="PANTHER" id="PTHR36510:SF1">
    <property type="entry name" value="GLUTAMATE--CYSTEINE LIGASE 2-RELATED"/>
    <property type="match status" value="1"/>
</dbReference>